<evidence type="ECO:0000313" key="4">
    <source>
        <dbReference type="Proteomes" id="UP001230207"/>
    </source>
</evidence>
<dbReference type="RefSeq" id="WP_307232163.1">
    <property type="nucleotide sequence ID" value="NZ_JAUSVF010000001.1"/>
</dbReference>
<dbReference type="PROSITE" id="PS50125">
    <property type="entry name" value="GUANYLATE_CYCLASE_2"/>
    <property type="match status" value="1"/>
</dbReference>
<keyword evidence="4" id="KW-1185">Reference proteome</keyword>
<name>A0ABU0BTC9_9HYPH</name>
<keyword evidence="1" id="KW-0472">Membrane</keyword>
<dbReference type="InterPro" id="IPR001054">
    <property type="entry name" value="A/G_cyclase"/>
</dbReference>
<reference evidence="3 4" key="1">
    <citation type="submission" date="2023-07" db="EMBL/GenBank/DDBJ databases">
        <title>Genomic Encyclopedia of Type Strains, Phase IV (KMG-IV): sequencing the most valuable type-strain genomes for metagenomic binning, comparative biology and taxonomic classification.</title>
        <authorList>
            <person name="Goeker M."/>
        </authorList>
    </citation>
    <scope>NUCLEOTIDE SEQUENCE [LARGE SCALE GENOMIC DNA]</scope>
    <source>
        <strain evidence="3 4">DSM 1112</strain>
    </source>
</reference>
<dbReference type="EC" id="4.6.1.1" evidence="3"/>
<dbReference type="EMBL" id="JAUSVF010000001">
    <property type="protein sequence ID" value="MDQ0321499.1"/>
    <property type="molecule type" value="Genomic_DNA"/>
</dbReference>
<evidence type="ECO:0000256" key="1">
    <source>
        <dbReference type="SAM" id="Phobius"/>
    </source>
</evidence>
<protein>
    <submittedName>
        <fullName evidence="3">Adenylate cyclase</fullName>
        <ecNumber evidence="3">4.6.1.1</ecNumber>
    </submittedName>
</protein>
<dbReference type="PANTHER" id="PTHR43081:SF1">
    <property type="entry name" value="ADENYLATE CYCLASE, TERMINAL-DIFFERENTIATION SPECIFIC"/>
    <property type="match status" value="1"/>
</dbReference>
<feature type="transmembrane region" description="Helical" evidence="1">
    <location>
        <begin position="20"/>
        <end position="42"/>
    </location>
</feature>
<dbReference type="SUPFAM" id="SSF103190">
    <property type="entry name" value="Sensory domain-like"/>
    <property type="match status" value="1"/>
</dbReference>
<keyword evidence="1" id="KW-0812">Transmembrane</keyword>
<dbReference type="InterPro" id="IPR029151">
    <property type="entry name" value="Sensor-like_sf"/>
</dbReference>
<dbReference type="Gene3D" id="3.30.450.20">
    <property type="entry name" value="PAS domain"/>
    <property type="match status" value="2"/>
</dbReference>
<dbReference type="SUPFAM" id="SSF55073">
    <property type="entry name" value="Nucleotide cyclase"/>
    <property type="match status" value="1"/>
</dbReference>
<evidence type="ECO:0000259" key="2">
    <source>
        <dbReference type="PROSITE" id="PS50125"/>
    </source>
</evidence>
<sequence length="659" mass="71555">MRERQVGASNNNAAPWVRPLRFHLSIIIVALLVAISVPIIWLTHQQGSASALGAGEQQMKALSRRTIERYESVFSNGYTAISATSVLQPMLSAPPAELNAKREFMMKVLQSSPTIDGLYLGYPDGSFIQAVNVAENPVWAKRLSAPPNSALALRTIVRQSNGTLAFWVFFDASGRPIDQKPIEDSSYDPRRRPWYNAARSQGAPVSVGPYATATTNALSLTLAMPMQKNPDVIVGVDVLLQTVSKLLAKEMVSGNARGYVFDAEKNLIVHSDPAEMEKLLTILSAPPKVAEDLVPIRDPVLDAVRHLDWSSDSTEGKITRFTVDGVDYVAQISAVSFSGLMRGNTIVITAPLSDFTGPTEALLRKTLLVALAFLAAGIIAALLIARLISNALFSLAGNARRMGDLEFSGFEKVQSWVLEINMLGASLASASEAMKSFALYVPRELVRKIIASGQAMANTAARQEVTVLFTDIRDFTTISEQHSPEEIVDMLTVYFELMNETVEAHNGAIIQYLGDSIFGMWNAPTANRDHVADGCRGALALKKRIDNFNRENREAGRPELVTRFGLHTGVAVVGSVGAQSRRQYTAMGDTVNVASRLEGINKQFGTTIIASGSIRAVAGEAFGFRSLGDVQAKGRMEPIEIYELYDLAEPPPEASPEKT</sequence>
<evidence type="ECO:0000313" key="3">
    <source>
        <dbReference type="EMBL" id="MDQ0321499.1"/>
    </source>
</evidence>
<dbReference type="Gene3D" id="3.30.70.1230">
    <property type="entry name" value="Nucleotide cyclase"/>
    <property type="match status" value="1"/>
</dbReference>
<gene>
    <name evidence="3" type="ORF">QO002_003637</name>
</gene>
<proteinExistence type="predicted"/>
<comment type="caution">
    <text evidence="3">The sequence shown here is derived from an EMBL/GenBank/DDBJ whole genome shotgun (WGS) entry which is preliminary data.</text>
</comment>
<organism evidence="3 4">
    <name type="scientific">Pararhizobium capsulatum DSM 1112</name>
    <dbReference type="NCBI Taxonomy" id="1121113"/>
    <lineage>
        <taxon>Bacteria</taxon>
        <taxon>Pseudomonadati</taxon>
        <taxon>Pseudomonadota</taxon>
        <taxon>Alphaproteobacteria</taxon>
        <taxon>Hyphomicrobiales</taxon>
        <taxon>Rhizobiaceae</taxon>
        <taxon>Rhizobium/Agrobacterium group</taxon>
        <taxon>Pararhizobium</taxon>
    </lineage>
</organism>
<keyword evidence="1" id="KW-1133">Transmembrane helix</keyword>
<feature type="domain" description="Guanylate cyclase" evidence="2">
    <location>
        <begin position="466"/>
        <end position="598"/>
    </location>
</feature>
<dbReference type="InterPro" id="IPR029787">
    <property type="entry name" value="Nucleotide_cyclase"/>
</dbReference>
<feature type="transmembrane region" description="Helical" evidence="1">
    <location>
        <begin position="367"/>
        <end position="388"/>
    </location>
</feature>
<dbReference type="SMART" id="SM00044">
    <property type="entry name" value="CYCc"/>
    <property type="match status" value="1"/>
</dbReference>
<dbReference type="CDD" id="cd07302">
    <property type="entry name" value="CHD"/>
    <property type="match status" value="1"/>
</dbReference>
<keyword evidence="3" id="KW-0456">Lyase</keyword>
<dbReference type="PANTHER" id="PTHR43081">
    <property type="entry name" value="ADENYLATE CYCLASE, TERMINAL-DIFFERENTIATION SPECIFIC-RELATED"/>
    <property type="match status" value="1"/>
</dbReference>
<dbReference type="Pfam" id="PF00211">
    <property type="entry name" value="Guanylate_cyc"/>
    <property type="match status" value="1"/>
</dbReference>
<dbReference type="InterPro" id="IPR050697">
    <property type="entry name" value="Adenylyl/Guanylyl_Cyclase_3/4"/>
</dbReference>
<dbReference type="GO" id="GO:0004016">
    <property type="term" value="F:adenylate cyclase activity"/>
    <property type="evidence" value="ECO:0007669"/>
    <property type="project" value="UniProtKB-EC"/>
</dbReference>
<accession>A0ABU0BTC9</accession>
<dbReference type="Proteomes" id="UP001230207">
    <property type="component" value="Unassembled WGS sequence"/>
</dbReference>